<evidence type="ECO:0000256" key="8">
    <source>
        <dbReference type="ARBA" id="ARBA00023224"/>
    </source>
</evidence>
<dbReference type="InterPro" id="IPR000276">
    <property type="entry name" value="GPCR_Rhodpsn"/>
</dbReference>
<keyword evidence="5 9" id="KW-0297">G-protein coupled receptor</keyword>
<dbReference type="OMA" id="HHEMVND"/>
<evidence type="ECO:0000313" key="13">
    <source>
        <dbReference type="Proteomes" id="UP001165740"/>
    </source>
</evidence>
<dbReference type="Proteomes" id="UP001165740">
    <property type="component" value="Chromosome 17"/>
</dbReference>
<dbReference type="GO" id="GO:0004930">
    <property type="term" value="F:G protein-coupled receptor activity"/>
    <property type="evidence" value="ECO:0007669"/>
    <property type="project" value="UniProtKB-KW"/>
</dbReference>
<feature type="compositionally biased region" description="Polar residues" evidence="10">
    <location>
        <begin position="371"/>
        <end position="382"/>
    </location>
</feature>
<accession>A0A9W2ZA80</accession>
<dbReference type="Gene3D" id="1.20.1070.10">
    <property type="entry name" value="Rhodopsin 7-helix transmembrane proteins"/>
    <property type="match status" value="2"/>
</dbReference>
<dbReference type="PRINTS" id="PR00237">
    <property type="entry name" value="GPCRRHODOPSN"/>
</dbReference>
<gene>
    <name evidence="14 15" type="primary">LOC106060888</name>
</gene>
<dbReference type="InterPro" id="IPR050569">
    <property type="entry name" value="TAAR"/>
</dbReference>
<dbReference type="GO" id="GO:0005886">
    <property type="term" value="C:plasma membrane"/>
    <property type="evidence" value="ECO:0007669"/>
    <property type="project" value="UniProtKB-SubCell"/>
</dbReference>
<keyword evidence="3 9" id="KW-0812">Transmembrane</keyword>
<dbReference type="PROSITE" id="PS50262">
    <property type="entry name" value="G_PROTEIN_RECEP_F1_2"/>
    <property type="match status" value="1"/>
</dbReference>
<dbReference type="RefSeq" id="XP_055871930.1">
    <property type="nucleotide sequence ID" value="XM_056015955.1"/>
</dbReference>
<feature type="region of interest" description="Disordered" evidence="10">
    <location>
        <begin position="552"/>
        <end position="577"/>
    </location>
</feature>
<evidence type="ECO:0000256" key="3">
    <source>
        <dbReference type="ARBA" id="ARBA00022692"/>
    </source>
</evidence>
<keyword evidence="7 9" id="KW-0675">Receptor</keyword>
<feature type="transmembrane region" description="Helical" evidence="11">
    <location>
        <begin position="666"/>
        <end position="687"/>
    </location>
</feature>
<evidence type="ECO:0000256" key="2">
    <source>
        <dbReference type="ARBA" id="ARBA00022475"/>
    </source>
</evidence>
<evidence type="ECO:0000256" key="9">
    <source>
        <dbReference type="RuleBase" id="RU000688"/>
    </source>
</evidence>
<dbReference type="AlphaFoldDB" id="A0A9W2ZA80"/>
<dbReference type="InterPro" id="IPR017452">
    <property type="entry name" value="GPCR_Rhodpsn_7TM"/>
</dbReference>
<evidence type="ECO:0000256" key="5">
    <source>
        <dbReference type="ARBA" id="ARBA00023040"/>
    </source>
</evidence>
<keyword evidence="4 11" id="KW-1133">Transmembrane helix</keyword>
<feature type="domain" description="G-protein coupled receptors family 1 profile" evidence="12">
    <location>
        <begin position="59"/>
        <end position="687"/>
    </location>
</feature>
<evidence type="ECO:0000313" key="15">
    <source>
        <dbReference type="RefSeq" id="XP_055871930.1"/>
    </source>
</evidence>
<evidence type="ECO:0000256" key="11">
    <source>
        <dbReference type="SAM" id="Phobius"/>
    </source>
</evidence>
<feature type="compositionally biased region" description="Basic and acidic residues" evidence="10">
    <location>
        <begin position="452"/>
        <end position="463"/>
    </location>
</feature>
<dbReference type="GeneID" id="106060888"/>
<feature type="transmembrane region" description="Helical" evidence="11">
    <location>
        <begin position="42"/>
        <end position="66"/>
    </location>
</feature>
<feature type="transmembrane region" description="Helical" evidence="11">
    <location>
        <begin position="160"/>
        <end position="179"/>
    </location>
</feature>
<feature type="transmembrane region" description="Helical" evidence="11">
    <location>
        <begin position="209"/>
        <end position="231"/>
    </location>
</feature>
<protein>
    <submittedName>
        <fullName evidence="14 15">Uncharacterized protein LOC106060888</fullName>
    </submittedName>
</protein>
<dbReference type="PANTHER" id="PTHR24249:SF372">
    <property type="entry name" value="G-PROTEIN COUPLED RECEPTORS FAMILY 1 PROFILE DOMAIN-CONTAINING PROTEIN"/>
    <property type="match status" value="1"/>
</dbReference>
<evidence type="ECO:0000256" key="1">
    <source>
        <dbReference type="ARBA" id="ARBA00004651"/>
    </source>
</evidence>
<comment type="similarity">
    <text evidence="9">Belongs to the G-protein coupled receptor 1 family.</text>
</comment>
<feature type="transmembrane region" description="Helical" evidence="11">
    <location>
        <begin position="117"/>
        <end position="139"/>
    </location>
</feature>
<organism evidence="13 14">
    <name type="scientific">Biomphalaria glabrata</name>
    <name type="common">Bloodfluke planorb</name>
    <name type="synonym">Freshwater snail</name>
    <dbReference type="NCBI Taxonomy" id="6526"/>
    <lineage>
        <taxon>Eukaryota</taxon>
        <taxon>Metazoa</taxon>
        <taxon>Spiralia</taxon>
        <taxon>Lophotrochozoa</taxon>
        <taxon>Mollusca</taxon>
        <taxon>Gastropoda</taxon>
        <taxon>Heterobranchia</taxon>
        <taxon>Euthyneura</taxon>
        <taxon>Panpulmonata</taxon>
        <taxon>Hygrophila</taxon>
        <taxon>Lymnaeoidea</taxon>
        <taxon>Planorbidae</taxon>
        <taxon>Biomphalaria</taxon>
    </lineage>
</organism>
<feature type="compositionally biased region" description="Basic and acidic residues" evidence="10">
    <location>
        <begin position="431"/>
        <end position="440"/>
    </location>
</feature>
<evidence type="ECO:0000256" key="4">
    <source>
        <dbReference type="ARBA" id="ARBA00022989"/>
    </source>
</evidence>
<feature type="transmembrane region" description="Helical" evidence="11">
    <location>
        <begin position="78"/>
        <end position="97"/>
    </location>
</feature>
<feature type="region of interest" description="Disordered" evidence="10">
    <location>
        <begin position="364"/>
        <end position="518"/>
    </location>
</feature>
<evidence type="ECO:0000313" key="14">
    <source>
        <dbReference type="RefSeq" id="XP_055871929.1"/>
    </source>
</evidence>
<keyword evidence="8 9" id="KW-0807">Transducer</keyword>
<keyword evidence="6 11" id="KW-0472">Membrane</keyword>
<feature type="compositionally biased region" description="Basic residues" evidence="10">
    <location>
        <begin position="289"/>
        <end position="308"/>
    </location>
</feature>
<dbReference type="RefSeq" id="XP_055871929.1">
    <property type="nucleotide sequence ID" value="XM_056015954.1"/>
</dbReference>
<evidence type="ECO:0000256" key="6">
    <source>
        <dbReference type="ARBA" id="ARBA00023136"/>
    </source>
</evidence>
<comment type="subcellular location">
    <subcellularLocation>
        <location evidence="1">Cell membrane</location>
        <topology evidence="1">Multi-pass membrane protein</topology>
    </subcellularLocation>
</comment>
<name>A0A9W2ZA80_BIOGL</name>
<feature type="compositionally biased region" description="Polar residues" evidence="10">
    <location>
        <begin position="475"/>
        <end position="489"/>
    </location>
</feature>
<feature type="compositionally biased region" description="Low complexity" evidence="10">
    <location>
        <begin position="265"/>
        <end position="288"/>
    </location>
</feature>
<keyword evidence="13" id="KW-1185">Reference proteome</keyword>
<dbReference type="Pfam" id="PF00001">
    <property type="entry name" value="7tm_1"/>
    <property type="match status" value="1"/>
</dbReference>
<keyword evidence="2" id="KW-1003">Cell membrane</keyword>
<dbReference type="SMART" id="SM01381">
    <property type="entry name" value="7TM_GPCR_Srsx"/>
    <property type="match status" value="1"/>
</dbReference>
<evidence type="ECO:0000256" key="10">
    <source>
        <dbReference type="SAM" id="MobiDB-lite"/>
    </source>
</evidence>
<dbReference type="PROSITE" id="PS00237">
    <property type="entry name" value="G_PROTEIN_RECEP_F1_1"/>
    <property type="match status" value="1"/>
</dbReference>
<dbReference type="OrthoDB" id="6157309at2759"/>
<feature type="transmembrane region" description="Helical" evidence="11">
    <location>
        <begin position="628"/>
        <end position="654"/>
    </location>
</feature>
<dbReference type="PANTHER" id="PTHR24249">
    <property type="entry name" value="HISTAMINE RECEPTOR-RELATED G-PROTEIN COUPLED RECEPTOR"/>
    <property type="match status" value="1"/>
</dbReference>
<sequence length="741" mass="83692">MRIDGKPLQDSMASGANRSNLDPATWNITLLMELNDAMFERLAPAIAFFVVLMLVGVVGNLVVCYIFIKKLRKSTQNFLLLCLGVFDLLSTVVGVPSEIYDMRHYYLYDSSPWACKWMRFLTTLPSIASILVLMVIAVDRYRKVCRPLHFQIRVSWVRKGIVVILIVSLVFSLPALYIYGLRTFETPIKNVYGHDCSVADFFMDKSYPIIYEGILAFLFAFFTFVLVVLYIRIWTETRRHRAYMRTHASMGAVRMDDSFYTSSTNYDSSSDNIADNVSNSSRRASGSSVHKKSFLRGHIGRPRTRSRNRTGIYKQADQPRSPVEGQVEPDCHKSLLRTDVDGSVGDDLDSATCDNGPYVKQNFGRGLRQNGLINPTRRGSTKTQKETELCDQNPSFKSTSEDEAAADVTLTPIKEGVSLDSQPVSRRRRSESRANSREPEEPTNASTSNRRSSSDQPKRKDYSETGVGQDGDSCFTGSNYQPETNSNDSRLAEHTKQSRGSQIERNSFAEDTCNTDNVSDDIHKAQKVKSQDGLRPNRVSFYKYLQQMNDSGSIDNEEEDESRHSMLGGDPYRQRDNSIRPNGSVASFISLSQGMPLKSDQLKRFSKSTQSLTAKRVKKALRASRTTVIASVITLGFVLSYLPHLILVILRSALVDFEHHLNHAELLFYNIFVRSYFVNNVINIFVYGSMNLEFRTQILKIWALCRKRREKPEAPVSNLRRNTAASGNVDIPNGSAKESRC</sequence>
<proteinExistence type="inferred from homology"/>
<feature type="region of interest" description="Disordered" evidence="10">
    <location>
        <begin position="265"/>
        <end position="329"/>
    </location>
</feature>
<dbReference type="CDD" id="cd00637">
    <property type="entry name" value="7tm_classA_rhodopsin-like"/>
    <property type="match status" value="2"/>
</dbReference>
<evidence type="ECO:0000256" key="7">
    <source>
        <dbReference type="ARBA" id="ARBA00023170"/>
    </source>
</evidence>
<reference evidence="14 15" key="1">
    <citation type="submission" date="2025-04" db="UniProtKB">
        <authorList>
            <consortium name="RefSeq"/>
        </authorList>
    </citation>
    <scope>IDENTIFICATION</scope>
</reference>
<dbReference type="SUPFAM" id="SSF81321">
    <property type="entry name" value="Family A G protein-coupled receptor-like"/>
    <property type="match status" value="1"/>
</dbReference>
<evidence type="ECO:0000259" key="12">
    <source>
        <dbReference type="PROSITE" id="PS50262"/>
    </source>
</evidence>